<gene>
    <name evidence="3" type="ORF">X975_17934</name>
</gene>
<reference evidence="3 4" key="1">
    <citation type="submission" date="2013-11" db="EMBL/GenBank/DDBJ databases">
        <title>Genome sequencing of Stegodyphus mimosarum.</title>
        <authorList>
            <person name="Bechsgaard J."/>
        </authorList>
    </citation>
    <scope>NUCLEOTIDE SEQUENCE [LARGE SCALE GENOMIC DNA]</scope>
</reference>
<dbReference type="EMBL" id="KK117910">
    <property type="protein sequence ID" value="KFM71739.1"/>
    <property type="molecule type" value="Genomic_DNA"/>
</dbReference>
<dbReference type="GO" id="GO:0042575">
    <property type="term" value="C:DNA polymerase complex"/>
    <property type="evidence" value="ECO:0007669"/>
    <property type="project" value="UniProtKB-ARBA"/>
</dbReference>
<evidence type="ECO:0000259" key="2">
    <source>
        <dbReference type="PROSITE" id="PS50157"/>
    </source>
</evidence>
<keyword evidence="1" id="KW-0479">Metal-binding</keyword>
<dbReference type="PANTHER" id="PTHR31511">
    <property type="entry name" value="PROTEIN CBG23764"/>
    <property type="match status" value="1"/>
</dbReference>
<sequence>MKNDKMNLTEDAAVALVAVSSQVQQNPQGGGGTSEAHTQLVRTTNTNGPSENTIKSEERITNVNEVEKSKENFLKEHAFNKRLLTYALRNMENILELKEFLNSKRNEVYYLIEEKLKENSAKVNFQVNCVYERKVNEEIVEKNFAFKTKNKIILLPTDISVVFNEAIDKLIKESEDLEAKDSGWSLKEIIDLEIRLNKYIPLRGSTYLELPRALQSRKAIINVRNFDKECFRWAVISGLHPVASNPHRVCHYIPFKNYYNFSGISFPTKPEDVKIFERQNAVSINVYSFNKDLIVYPLVITNNPKEKHIDLLFFKSGDRAHYCLIRNLSRLVSGQLSKNKGRKFICRRCLLFFRNENALARHEELCSLKKPCKVVMPSKNEKWLTFKNIKHSLHIPFVIYADFECIVQKVDTCQPNQSTSFTNVIQKHIAVSFSYYVACNDNRFQKPPVINRGLDAPKKFLDCLRREAKLIENIYNNPKPMTPLDSMTQELHKRADKCYLCKKRFTIASDPKVCDHDHITGKYRGPAHQSCNLKLQLPTFIPVFFHNLSGYDAHLFIRELAFDDALIRLIPNNEERYISFSKKVTEKLSLTFIDTYRFMPASLESLVNNLTDEMFTHIRRNFKEDKVNLLLRKGIYPYDYMDDMQKFEDKFLPPREKFFNLLNEQHVTENDYEHAKNVWNTFDIENMGEYSDLYVKTDVLLLCDVFEQFRSLCLKTYELDPAWYFTAPGLSWDAMLKCTQVEIELFVDYDMLLFIEQGIRGGVSQCSKRYSRANHKYMNEHDDKKESLFLVYLDANNLYGWAMSQKLPLKNYQWCTITDINSIPNDSSEGYILEVDLDYPEDIHDAHSDLPLAPVNIVPPDSREKRLNLTLEPKIRYVLHFKALKQYIALGMVLKKIHRVLKFEQSEWLKPYINLNTDLRSKARNSFEKDFFKLMNNAIFGKTIENIRKRVDIKLCSNGKTAEKLVSAPNFKYRTIFSSNLAAFHMKKTKLTFNKPICIGMSILDLSKTLMNDFHYNQMKKKYGDNITLLYTDTDSLIYEIRTEDYYEDLKESIS</sequence>
<dbReference type="SUPFAM" id="SSF54060">
    <property type="entry name" value="His-Me finger endonucleases"/>
    <property type="match status" value="1"/>
</dbReference>
<dbReference type="GO" id="GO:0008270">
    <property type="term" value="F:zinc ion binding"/>
    <property type="evidence" value="ECO:0007669"/>
    <property type="project" value="UniProtKB-KW"/>
</dbReference>
<dbReference type="InterPro" id="IPR012337">
    <property type="entry name" value="RNaseH-like_sf"/>
</dbReference>
<evidence type="ECO:0000313" key="4">
    <source>
        <dbReference type="Proteomes" id="UP000054359"/>
    </source>
</evidence>
<name>A0A087U300_STEMI</name>
<dbReference type="GO" id="GO:0071897">
    <property type="term" value="P:DNA biosynthetic process"/>
    <property type="evidence" value="ECO:0007669"/>
    <property type="project" value="UniProtKB-ARBA"/>
</dbReference>
<dbReference type="SUPFAM" id="SSF53098">
    <property type="entry name" value="Ribonuclease H-like"/>
    <property type="match status" value="1"/>
</dbReference>
<dbReference type="Proteomes" id="UP000054359">
    <property type="component" value="Unassembled WGS sequence"/>
</dbReference>
<accession>A0A087U300</accession>
<dbReference type="InterPro" id="IPR044925">
    <property type="entry name" value="His-Me_finger_sf"/>
</dbReference>
<dbReference type="InterPro" id="IPR043502">
    <property type="entry name" value="DNA/RNA_pol_sf"/>
</dbReference>
<dbReference type="InterPro" id="IPR038563">
    <property type="entry name" value="Endonuclease_7_sf"/>
</dbReference>
<protein>
    <recommendedName>
        <fullName evidence="2">C2H2-type domain-containing protein</fullName>
    </recommendedName>
</protein>
<dbReference type="Gene3D" id="3.40.1800.10">
    <property type="entry name" value="His-Me finger endonucleases"/>
    <property type="match status" value="1"/>
</dbReference>
<organism evidence="3 4">
    <name type="scientific">Stegodyphus mimosarum</name>
    <name type="common">African social velvet spider</name>
    <dbReference type="NCBI Taxonomy" id="407821"/>
    <lineage>
        <taxon>Eukaryota</taxon>
        <taxon>Metazoa</taxon>
        <taxon>Ecdysozoa</taxon>
        <taxon>Arthropoda</taxon>
        <taxon>Chelicerata</taxon>
        <taxon>Arachnida</taxon>
        <taxon>Araneae</taxon>
        <taxon>Araneomorphae</taxon>
        <taxon>Entelegynae</taxon>
        <taxon>Eresoidea</taxon>
        <taxon>Eresidae</taxon>
        <taxon>Stegodyphus</taxon>
    </lineage>
</organism>
<feature type="domain" description="C2H2-type" evidence="2">
    <location>
        <begin position="344"/>
        <end position="371"/>
    </location>
</feature>
<dbReference type="OMA" id="CETINDC"/>
<dbReference type="OrthoDB" id="6430108at2759"/>
<dbReference type="PANTHER" id="PTHR31511:SF12">
    <property type="entry name" value="RHO TERMINATION FACTOR N-TERMINAL DOMAIN-CONTAINING PROTEIN"/>
    <property type="match status" value="1"/>
</dbReference>
<dbReference type="InterPro" id="IPR013087">
    <property type="entry name" value="Znf_C2H2_type"/>
</dbReference>
<evidence type="ECO:0000256" key="1">
    <source>
        <dbReference type="PROSITE-ProRule" id="PRU00042"/>
    </source>
</evidence>
<keyword evidence="1" id="KW-0863">Zinc-finger</keyword>
<feature type="non-terminal residue" evidence="3">
    <location>
        <position position="1055"/>
    </location>
</feature>
<keyword evidence="1" id="KW-0862">Zinc</keyword>
<keyword evidence="4" id="KW-1185">Reference proteome</keyword>
<proteinExistence type="predicted"/>
<dbReference type="STRING" id="407821.A0A087U300"/>
<dbReference type="SUPFAM" id="SSF56672">
    <property type="entry name" value="DNA/RNA polymerases"/>
    <property type="match status" value="1"/>
</dbReference>
<dbReference type="AlphaFoldDB" id="A0A087U300"/>
<evidence type="ECO:0000313" key="3">
    <source>
        <dbReference type="EMBL" id="KFM71739.1"/>
    </source>
</evidence>
<dbReference type="Pfam" id="PF02945">
    <property type="entry name" value="Endonuclease_7"/>
    <property type="match status" value="1"/>
</dbReference>
<dbReference type="PROSITE" id="PS50157">
    <property type="entry name" value="ZINC_FINGER_C2H2_2"/>
    <property type="match status" value="1"/>
</dbReference>
<dbReference type="InterPro" id="IPR004211">
    <property type="entry name" value="Endonuclease_7"/>
</dbReference>